<keyword evidence="3" id="KW-1185">Reference proteome</keyword>
<dbReference type="InterPro" id="IPR033964">
    <property type="entry name" value="ABBA"/>
</dbReference>
<accession>A0ABQ4SD92</accession>
<dbReference type="RefSeq" id="WP_238235400.1">
    <property type="nucleotide sequence ID" value="NZ_BPQQ01000027.1"/>
</dbReference>
<evidence type="ECO:0000313" key="2">
    <source>
        <dbReference type="EMBL" id="GJE00514.1"/>
    </source>
</evidence>
<dbReference type="Proteomes" id="UP001055153">
    <property type="component" value="Unassembled WGS sequence"/>
</dbReference>
<evidence type="ECO:0000313" key="3">
    <source>
        <dbReference type="Proteomes" id="UP001055153"/>
    </source>
</evidence>
<proteinExistence type="predicted"/>
<name>A0ABQ4SD92_9HYPH</name>
<evidence type="ECO:0008006" key="4">
    <source>
        <dbReference type="Google" id="ProtNLM"/>
    </source>
</evidence>
<dbReference type="EMBL" id="BPQQ01000027">
    <property type="protein sequence ID" value="GJE00514.1"/>
    <property type="molecule type" value="Genomic_DNA"/>
</dbReference>
<organism evidence="2 3">
    <name type="scientific">Methylobacterium isbiliense</name>
    <dbReference type="NCBI Taxonomy" id="315478"/>
    <lineage>
        <taxon>Bacteria</taxon>
        <taxon>Pseudomonadati</taxon>
        <taxon>Pseudomonadota</taxon>
        <taxon>Alphaproteobacteria</taxon>
        <taxon>Hyphomicrobiales</taxon>
        <taxon>Methylobacteriaceae</taxon>
        <taxon>Methylobacterium</taxon>
    </lineage>
</organism>
<protein>
    <recommendedName>
        <fullName evidence="4">Tryptophan dimethylallyltransferase</fullName>
    </recommendedName>
</protein>
<reference evidence="2" key="2">
    <citation type="submission" date="2021-08" db="EMBL/GenBank/DDBJ databases">
        <authorList>
            <person name="Tani A."/>
            <person name="Ola A."/>
            <person name="Ogura Y."/>
            <person name="Katsura K."/>
            <person name="Hayashi T."/>
        </authorList>
    </citation>
    <scope>NUCLEOTIDE SEQUENCE</scope>
    <source>
        <strain evidence="2">DSM 17168</strain>
    </source>
</reference>
<dbReference type="SFLD" id="SFLDS00036">
    <property type="entry name" value="Aromatic_Prenyltransferase"/>
    <property type="match status" value="1"/>
</dbReference>
<gene>
    <name evidence="2" type="ORF">GMJLKIPL_2436</name>
</gene>
<reference evidence="2" key="1">
    <citation type="journal article" date="2021" name="Front. Microbiol.">
        <title>Comprehensive Comparative Genomics and Phenotyping of Methylobacterium Species.</title>
        <authorList>
            <person name="Alessa O."/>
            <person name="Ogura Y."/>
            <person name="Fujitani Y."/>
            <person name="Takami H."/>
            <person name="Hayashi T."/>
            <person name="Sahin N."/>
            <person name="Tani A."/>
        </authorList>
    </citation>
    <scope>NUCLEOTIDE SEQUENCE</scope>
    <source>
        <strain evidence="2">DSM 17168</strain>
    </source>
</reference>
<sequence>MSAAAPTRFEAACLPLRALAGSLGFSADETDAMVACLRVLAASWADAPLADPPPWSGLGADASGCDYSLVLDGERREIRVTVEAQGAPPSPRSYLAAALALSETLEARYGADLSRLRAVLPVLADLDPQAAGVLWHGAVFRAGRAPWFKVYLHLMAAGRRQARATARAALDRLGLGACWEGVAARLGPDDDLLFLGFDLLPGDAARVKLYLRHAEADAAQLAQHAADPSRREGVRAFVETLAGPGRALRRGALSALHLTPGSTAPARVTTHLRLFPHCATSDAVLRDRLRAALRRLGLPTGPYDAALRALAGDDLADEEGLHGWASLQWAGGRPAVTVYLSPRLYLARFGPVALAPERMWPSPVPGRLACA</sequence>
<evidence type="ECO:0000256" key="1">
    <source>
        <dbReference type="ARBA" id="ARBA00022679"/>
    </source>
</evidence>
<comment type="caution">
    <text evidence="2">The sequence shown here is derived from an EMBL/GenBank/DDBJ whole genome shotgun (WGS) entry which is preliminary data.</text>
</comment>
<keyword evidence="1" id="KW-0808">Transferase</keyword>